<evidence type="ECO:0000256" key="8">
    <source>
        <dbReference type="ARBA" id="ARBA00022827"/>
    </source>
</evidence>
<dbReference type="SUPFAM" id="SSF63380">
    <property type="entry name" value="Riboflavin synthase domain-like"/>
    <property type="match status" value="1"/>
</dbReference>
<feature type="domain" description="Flavodoxin-like" evidence="17">
    <location>
        <begin position="517"/>
        <end position="663"/>
    </location>
</feature>
<dbReference type="InterPro" id="IPR001433">
    <property type="entry name" value="OxRdtase_FAD/NAD-bd"/>
</dbReference>
<organism evidence="19 20">
    <name type="scientific">Podospora aff. communis PSN243</name>
    <dbReference type="NCBI Taxonomy" id="3040156"/>
    <lineage>
        <taxon>Eukaryota</taxon>
        <taxon>Fungi</taxon>
        <taxon>Dikarya</taxon>
        <taxon>Ascomycota</taxon>
        <taxon>Pezizomycotina</taxon>
        <taxon>Sordariomycetes</taxon>
        <taxon>Sordariomycetidae</taxon>
        <taxon>Sordariales</taxon>
        <taxon>Podosporaceae</taxon>
        <taxon>Podospora</taxon>
    </lineage>
</organism>
<keyword evidence="12 14" id="KW-0408">Iron</keyword>
<dbReference type="Pfam" id="PF00175">
    <property type="entry name" value="NAD_binding_1"/>
    <property type="match status" value="1"/>
</dbReference>
<evidence type="ECO:0000259" key="18">
    <source>
        <dbReference type="PROSITE" id="PS51384"/>
    </source>
</evidence>
<evidence type="ECO:0000256" key="6">
    <source>
        <dbReference type="ARBA" id="ARBA00022643"/>
    </source>
</evidence>
<dbReference type="InterPro" id="IPR036396">
    <property type="entry name" value="Cyt_P450_sf"/>
</dbReference>
<dbReference type="PANTHER" id="PTHR19384">
    <property type="entry name" value="NITRIC OXIDE SYNTHASE-RELATED"/>
    <property type="match status" value="1"/>
</dbReference>
<evidence type="ECO:0000256" key="2">
    <source>
        <dbReference type="ARBA" id="ARBA00010018"/>
    </source>
</evidence>
<evidence type="ECO:0000313" key="20">
    <source>
        <dbReference type="Proteomes" id="UP001321760"/>
    </source>
</evidence>
<comment type="similarity">
    <text evidence="2 14">In the N-terminal section; belongs to the cytochrome P450 family.</text>
</comment>
<dbReference type="SUPFAM" id="SSF52218">
    <property type="entry name" value="Flavoproteins"/>
    <property type="match status" value="1"/>
</dbReference>
<proteinExistence type="inferred from homology"/>
<dbReference type="Pfam" id="PF00067">
    <property type="entry name" value="p450"/>
    <property type="match status" value="1"/>
</dbReference>
<dbReference type="InterPro" id="IPR001128">
    <property type="entry name" value="Cyt_P450"/>
</dbReference>
<dbReference type="InterPro" id="IPR017927">
    <property type="entry name" value="FAD-bd_FR_type"/>
</dbReference>
<dbReference type="Pfam" id="PF00667">
    <property type="entry name" value="FAD_binding_1"/>
    <property type="match status" value="1"/>
</dbReference>
<keyword evidence="10 14" id="KW-0249">Electron transport</keyword>
<evidence type="ECO:0000256" key="7">
    <source>
        <dbReference type="ARBA" id="ARBA00022723"/>
    </source>
</evidence>
<keyword evidence="13 14" id="KW-0503">Monooxygenase</keyword>
<evidence type="ECO:0000256" key="12">
    <source>
        <dbReference type="ARBA" id="ARBA00023004"/>
    </source>
</evidence>
<keyword evidence="9 14" id="KW-0521">NADP</keyword>
<reference evidence="19" key="1">
    <citation type="journal article" date="2023" name="Mol. Phylogenet. Evol.">
        <title>Genome-scale phylogeny and comparative genomics of the fungal order Sordariales.</title>
        <authorList>
            <person name="Hensen N."/>
            <person name="Bonometti L."/>
            <person name="Westerberg I."/>
            <person name="Brannstrom I.O."/>
            <person name="Guillou S."/>
            <person name="Cros-Aarteil S."/>
            <person name="Calhoun S."/>
            <person name="Haridas S."/>
            <person name="Kuo A."/>
            <person name="Mondo S."/>
            <person name="Pangilinan J."/>
            <person name="Riley R."/>
            <person name="LaButti K."/>
            <person name="Andreopoulos B."/>
            <person name="Lipzen A."/>
            <person name="Chen C."/>
            <person name="Yan M."/>
            <person name="Daum C."/>
            <person name="Ng V."/>
            <person name="Clum A."/>
            <person name="Steindorff A."/>
            <person name="Ohm R.A."/>
            <person name="Martin F."/>
            <person name="Silar P."/>
            <person name="Natvig D.O."/>
            <person name="Lalanne C."/>
            <person name="Gautier V."/>
            <person name="Ament-Velasquez S.L."/>
            <person name="Kruys A."/>
            <person name="Hutchinson M.I."/>
            <person name="Powell A.J."/>
            <person name="Barry K."/>
            <person name="Miller A.N."/>
            <person name="Grigoriev I.V."/>
            <person name="Debuchy R."/>
            <person name="Gladieux P."/>
            <person name="Hiltunen Thoren M."/>
            <person name="Johannesson H."/>
        </authorList>
    </citation>
    <scope>NUCLEOTIDE SEQUENCE</scope>
    <source>
        <strain evidence="19">PSN243</strain>
    </source>
</reference>
<comment type="catalytic activity">
    <reaction evidence="14">
        <text>2 oxidized [cytochrome P450] + NADPH = 2 reduced [cytochrome P450] + NADP(+) + H(+)</text>
        <dbReference type="Rhea" id="RHEA:24040"/>
        <dbReference type="Rhea" id="RHEA-COMP:14627"/>
        <dbReference type="Rhea" id="RHEA-COMP:14628"/>
        <dbReference type="ChEBI" id="CHEBI:15378"/>
        <dbReference type="ChEBI" id="CHEBI:55376"/>
        <dbReference type="ChEBI" id="CHEBI:57783"/>
        <dbReference type="ChEBI" id="CHEBI:58349"/>
        <dbReference type="ChEBI" id="CHEBI:60344"/>
        <dbReference type="EC" id="1.6.2.4"/>
    </reaction>
</comment>
<dbReference type="SUPFAM" id="SSF52343">
    <property type="entry name" value="Ferredoxin reductase-like, C-terminal NADP-linked domain"/>
    <property type="match status" value="1"/>
</dbReference>
<keyword evidence="5 14" id="KW-0285">Flavoprotein</keyword>
<dbReference type="InterPro" id="IPR017972">
    <property type="entry name" value="Cyt_P450_CS"/>
</dbReference>
<dbReference type="EC" id="1.6.2.4" evidence="14"/>
<evidence type="ECO:0000256" key="4">
    <source>
        <dbReference type="ARBA" id="ARBA00022617"/>
    </source>
</evidence>
<dbReference type="GO" id="GO:0005829">
    <property type="term" value="C:cytosol"/>
    <property type="evidence" value="ECO:0007669"/>
    <property type="project" value="TreeGrafter"/>
</dbReference>
<dbReference type="PROSITE" id="PS51384">
    <property type="entry name" value="FAD_FR"/>
    <property type="match status" value="1"/>
</dbReference>
<dbReference type="PRINTS" id="PR00463">
    <property type="entry name" value="EP450I"/>
</dbReference>
<evidence type="ECO:0000256" key="11">
    <source>
        <dbReference type="ARBA" id="ARBA00023002"/>
    </source>
</evidence>
<evidence type="ECO:0000256" key="16">
    <source>
        <dbReference type="SAM" id="MobiDB-lite"/>
    </source>
</evidence>
<evidence type="ECO:0000256" key="14">
    <source>
        <dbReference type="PIRNR" id="PIRNR000209"/>
    </source>
</evidence>
<protein>
    <recommendedName>
        <fullName evidence="14">Bifunctional cytochrome P450/NADPH--P450 reductase</fullName>
    </recommendedName>
    <domain>
        <recommendedName>
            <fullName evidence="14">Cytochrome P450</fullName>
            <ecNumber evidence="14">1.14.14.1</ecNumber>
        </recommendedName>
    </domain>
    <domain>
        <recommendedName>
            <fullName evidence="14">NADPH--cytochrome P450 reductase</fullName>
            <ecNumber evidence="14">1.6.2.4</ecNumber>
        </recommendedName>
    </domain>
</protein>
<comment type="cofactor">
    <cofactor evidence="1 14 15">
        <name>heme</name>
        <dbReference type="ChEBI" id="CHEBI:30413"/>
    </cofactor>
</comment>
<gene>
    <name evidence="19" type="ORF">QBC34DRAFT_127175</name>
</gene>
<keyword evidence="6 14" id="KW-0288">FMN</keyword>
<dbReference type="Gene3D" id="3.40.50.360">
    <property type="match status" value="1"/>
</dbReference>
<dbReference type="InterPro" id="IPR008254">
    <property type="entry name" value="Flavodoxin/NO_synth"/>
</dbReference>
<comment type="cofactor">
    <cofactor evidence="14">
        <name>FAD</name>
        <dbReference type="ChEBI" id="CHEBI:57692"/>
    </cofactor>
    <cofactor evidence="14">
        <name>FMN</name>
        <dbReference type="ChEBI" id="CHEBI:58210"/>
    </cofactor>
</comment>
<dbReference type="EC" id="1.14.14.1" evidence="14"/>
<dbReference type="GO" id="GO:0070330">
    <property type="term" value="F:aromatase activity"/>
    <property type="evidence" value="ECO:0007669"/>
    <property type="project" value="UniProtKB-UniRule"/>
</dbReference>
<dbReference type="FunFam" id="1.10.630.10:FF:000040">
    <property type="entry name" value="Bifunctional cytochrome P450/NADPH--P450 reductase"/>
    <property type="match status" value="1"/>
</dbReference>
<keyword evidence="3 14" id="KW-0813">Transport</keyword>
<comment type="catalytic activity">
    <reaction evidence="14">
        <text>an organic molecule + reduced [NADPH--hemoprotein reductase] + O2 = an alcohol + oxidized [NADPH--hemoprotein reductase] + H2O + H(+)</text>
        <dbReference type="Rhea" id="RHEA:17149"/>
        <dbReference type="Rhea" id="RHEA-COMP:11964"/>
        <dbReference type="Rhea" id="RHEA-COMP:11965"/>
        <dbReference type="ChEBI" id="CHEBI:15377"/>
        <dbReference type="ChEBI" id="CHEBI:15378"/>
        <dbReference type="ChEBI" id="CHEBI:15379"/>
        <dbReference type="ChEBI" id="CHEBI:30879"/>
        <dbReference type="ChEBI" id="CHEBI:57618"/>
        <dbReference type="ChEBI" id="CHEBI:58210"/>
        <dbReference type="ChEBI" id="CHEBI:142491"/>
        <dbReference type="EC" id="1.14.14.1"/>
    </reaction>
</comment>
<dbReference type="InterPro" id="IPR003097">
    <property type="entry name" value="CysJ-like_FAD-binding"/>
</dbReference>
<keyword evidence="20" id="KW-1185">Reference proteome</keyword>
<evidence type="ECO:0000313" key="19">
    <source>
        <dbReference type="EMBL" id="KAK4447675.1"/>
    </source>
</evidence>
<evidence type="ECO:0000256" key="5">
    <source>
        <dbReference type="ARBA" id="ARBA00022630"/>
    </source>
</evidence>
<dbReference type="AlphaFoldDB" id="A0AAV9GIA2"/>
<accession>A0AAV9GIA2</accession>
<dbReference type="InterPro" id="IPR023173">
    <property type="entry name" value="NADPH_Cyt_P450_Rdtase_alpha"/>
</dbReference>
<keyword evidence="7 14" id="KW-0479">Metal-binding</keyword>
<dbReference type="Proteomes" id="UP001321760">
    <property type="component" value="Unassembled WGS sequence"/>
</dbReference>
<dbReference type="InterPro" id="IPR017938">
    <property type="entry name" value="Riboflavin_synthase-like_b-brl"/>
</dbReference>
<dbReference type="PIRSF" id="PIRSF000209">
    <property type="entry name" value="Bifunctional_P450_P450R"/>
    <property type="match status" value="1"/>
</dbReference>
<dbReference type="Gene3D" id="3.40.50.80">
    <property type="entry name" value="Nucleotide-binding domain of ferredoxin-NADP reductase (FNR) module"/>
    <property type="match status" value="1"/>
</dbReference>
<dbReference type="PROSITE" id="PS50902">
    <property type="entry name" value="FLAVODOXIN_LIKE"/>
    <property type="match status" value="1"/>
</dbReference>
<dbReference type="InterPro" id="IPR029039">
    <property type="entry name" value="Flavoprotein-like_sf"/>
</dbReference>
<name>A0AAV9GIA2_9PEZI</name>
<dbReference type="CDD" id="cd06206">
    <property type="entry name" value="bifunctional_CYPOR"/>
    <property type="match status" value="1"/>
</dbReference>
<dbReference type="EMBL" id="MU865948">
    <property type="protein sequence ID" value="KAK4447675.1"/>
    <property type="molecule type" value="Genomic_DNA"/>
</dbReference>
<keyword evidence="11 14" id="KW-0560">Oxidoreductase</keyword>
<dbReference type="Pfam" id="PF00258">
    <property type="entry name" value="Flavodoxin_1"/>
    <property type="match status" value="1"/>
</dbReference>
<comment type="caution">
    <text evidence="19">The sequence shown here is derived from an EMBL/GenBank/DDBJ whole genome shotgun (WGS) entry which is preliminary data.</text>
</comment>
<evidence type="ECO:0000256" key="3">
    <source>
        <dbReference type="ARBA" id="ARBA00022448"/>
    </source>
</evidence>
<dbReference type="CDD" id="cd11068">
    <property type="entry name" value="CYP120A1"/>
    <property type="match status" value="1"/>
</dbReference>
<feature type="region of interest" description="Disordered" evidence="16">
    <location>
        <begin position="1"/>
        <end position="33"/>
    </location>
</feature>
<keyword evidence="8 14" id="KW-0274">FAD</keyword>
<dbReference type="Gene3D" id="1.20.990.10">
    <property type="entry name" value="NADPH-cytochrome p450 Reductase, Chain A, domain 3"/>
    <property type="match status" value="1"/>
</dbReference>
<evidence type="ECO:0000256" key="13">
    <source>
        <dbReference type="ARBA" id="ARBA00023033"/>
    </source>
</evidence>
<feature type="binding site" description="axial binding residue" evidence="15">
    <location>
        <position position="431"/>
    </location>
    <ligand>
        <name>heme</name>
        <dbReference type="ChEBI" id="CHEBI:30413"/>
    </ligand>
    <ligandPart>
        <name>Fe</name>
        <dbReference type="ChEBI" id="CHEBI:18248"/>
    </ligandPart>
</feature>
<evidence type="ECO:0000256" key="15">
    <source>
        <dbReference type="PIRSR" id="PIRSR000209-1"/>
    </source>
</evidence>
<dbReference type="InterPro" id="IPR039261">
    <property type="entry name" value="FNR_nucleotide-bd"/>
</dbReference>
<feature type="domain" description="FAD-binding FR-type" evidence="18">
    <location>
        <begin position="697"/>
        <end position="961"/>
    </location>
</feature>
<dbReference type="PRINTS" id="PR00385">
    <property type="entry name" value="P450"/>
</dbReference>
<dbReference type="PROSITE" id="PS00086">
    <property type="entry name" value="CYTOCHROME_P450"/>
    <property type="match status" value="1"/>
</dbReference>
<dbReference type="GO" id="GO:0050660">
    <property type="term" value="F:flavin adenine dinucleotide binding"/>
    <property type="evidence" value="ECO:0007669"/>
    <property type="project" value="TreeGrafter"/>
</dbReference>
<dbReference type="GO" id="GO:0003958">
    <property type="term" value="F:NADPH-hemoprotein reductase activity"/>
    <property type="evidence" value="ECO:0007669"/>
    <property type="project" value="UniProtKB-UniRule"/>
</dbReference>
<dbReference type="GO" id="GO:0010181">
    <property type="term" value="F:FMN binding"/>
    <property type="evidence" value="ECO:0007669"/>
    <property type="project" value="UniProtKB-UniRule"/>
</dbReference>
<evidence type="ECO:0000259" key="17">
    <source>
        <dbReference type="PROSITE" id="PS50902"/>
    </source>
</evidence>
<dbReference type="Gene3D" id="1.10.630.10">
    <property type="entry name" value="Cytochrome P450"/>
    <property type="match status" value="1"/>
</dbReference>
<dbReference type="PANTHER" id="PTHR19384:SF127">
    <property type="entry name" value="BIFUNCTIONAL CYTOCHROME P450_NADPH--P450 REDUCTASE"/>
    <property type="match status" value="1"/>
</dbReference>
<reference evidence="19" key="2">
    <citation type="submission" date="2023-05" db="EMBL/GenBank/DDBJ databases">
        <authorList>
            <consortium name="Lawrence Berkeley National Laboratory"/>
            <person name="Steindorff A."/>
            <person name="Hensen N."/>
            <person name="Bonometti L."/>
            <person name="Westerberg I."/>
            <person name="Brannstrom I.O."/>
            <person name="Guillou S."/>
            <person name="Cros-Aarteil S."/>
            <person name="Calhoun S."/>
            <person name="Haridas S."/>
            <person name="Kuo A."/>
            <person name="Mondo S."/>
            <person name="Pangilinan J."/>
            <person name="Riley R."/>
            <person name="Labutti K."/>
            <person name="Andreopoulos B."/>
            <person name="Lipzen A."/>
            <person name="Chen C."/>
            <person name="Yanf M."/>
            <person name="Daum C."/>
            <person name="Ng V."/>
            <person name="Clum A."/>
            <person name="Ohm R."/>
            <person name="Martin F."/>
            <person name="Silar P."/>
            <person name="Natvig D."/>
            <person name="Lalanne C."/>
            <person name="Gautier V."/>
            <person name="Ament-Velasquez S.L."/>
            <person name="Kruys A."/>
            <person name="Hutchinson M.I."/>
            <person name="Powell A.J."/>
            <person name="Barry K."/>
            <person name="Miller A.N."/>
            <person name="Grigoriev I.V."/>
            <person name="Debuchy R."/>
            <person name="Gladieux P."/>
            <person name="Thoren M.H."/>
            <person name="Johannesson H."/>
        </authorList>
    </citation>
    <scope>NUCLEOTIDE SEQUENCE</scope>
    <source>
        <strain evidence="19">PSN243</strain>
    </source>
</reference>
<dbReference type="InterPro" id="IPR002401">
    <property type="entry name" value="Cyt_P450_E_grp-I"/>
</dbReference>
<keyword evidence="4 14" id="KW-0349">Heme</keyword>
<evidence type="ECO:0000256" key="9">
    <source>
        <dbReference type="ARBA" id="ARBA00022857"/>
    </source>
</evidence>
<evidence type="ECO:0000256" key="10">
    <source>
        <dbReference type="ARBA" id="ARBA00022982"/>
    </source>
</evidence>
<dbReference type="SUPFAM" id="SSF48264">
    <property type="entry name" value="Cytochrome P450"/>
    <property type="match status" value="1"/>
</dbReference>
<dbReference type="GO" id="GO:0020037">
    <property type="term" value="F:heme binding"/>
    <property type="evidence" value="ECO:0007669"/>
    <property type="project" value="UniProtKB-UniRule"/>
</dbReference>
<evidence type="ECO:0000256" key="1">
    <source>
        <dbReference type="ARBA" id="ARBA00001971"/>
    </source>
</evidence>
<dbReference type="InterPro" id="IPR023206">
    <property type="entry name" value="Bifunctional_P450_P450_red"/>
</dbReference>
<sequence>MACPFHRGPAKPQPPPSTSHDDPDAEVPEGIPIPHPPEKLFTKNLTEIDSNFAVSSFWRLSEIYGPIFSLNLIKRNIIVISDYELINEVCDDNLYEKLVTGVQEQIRPLTKNGLFTSYSDEEEWGIAHRTLVPVFGPMHVRKMFPQMTDILSQMVLRWDRFGPEHRISTMDDFTRLAFDVIGLCAFNYRFNAFYSEELIPFAKQLGQVLIETGLRTNRLPIKNEFHIRDKKLMMENIAKMHKVCDDIVAERKAHPRPDVDDLLNVMLFAKDPVTGKGFTDENIRYQMVTFLVAGHDTSAGTMMFLLYNLLQHPEALQKCYAEVDEVLGDKPLELQDIPKLKYIDASMREALRYLGPIPAMTRHAKKTRLLGGKYRVTPDTAIVSNFKGLHHDPKVWGPDCNEFKPERWLNGGAEKQPPNAWKPFGTGVRACIGRYLAEQEIVIAMAMIFQRFVVEQADPDYKLQIKSTLTIKPDHFDIKVRRRPGKDHLFSFTGTAAPDAKDVKANGTASHGDLKPMEVFFGGNTGTCKSFGEDLETSAPQFGLAVPNKCRNLDEAVENLPKDRPVILITSSYEGLPPDNARNFIAWLETRAKDPASAELLKGVAYAVFGAGNKDWAATFHRIPKLVDSLMEKLGATRLVPAGYVDVSQDIAGPFEEWKTVLFPALRSLTGVTSDVQGSEMTVEIKHSSTPSKLAGEEVSEGIVLSNRTIAHKGLGPEKKQIDILLPPNVDYLAGDYLAVQPYNPRDSVNRVLRKFGLQPDSLVTISGTTKEHLKAHNGGPISVYELITTRVELANPASQRQVATLASLSTGPDAERLSALAADDLYGREILSKRFSVLDLLEDFPSCTLSLASYLDMLAPLTPRQYSISSSPYAQAPIPLSLSPFTLPPSSSAEESPTSSDGEPTCLTASLTYDIYTNPSLSHPTTQTFNGVASSYLSRLAPSTRLRCFVRKTNIPFHLPADPKTPVIMVSAGTGIAPMRAFIQDRVAIAEARPGGAAAHLGPAILYYGCRSHEEDFLYKEELAKWEAMGVVKVRAAFSKHPGEDGRMGHVDERIWEDREELKGLFAQGARILVCGSAARLGRSTSEVCLRIWSESHPEKTRKEAEEWLLAQKEDRYVSDVFG</sequence>
<dbReference type="GO" id="GO:0005506">
    <property type="term" value="F:iron ion binding"/>
    <property type="evidence" value="ECO:0007669"/>
    <property type="project" value="UniProtKB-UniRule"/>
</dbReference>